<comment type="caution">
    <text evidence="1">The sequence shown here is derived from an EMBL/GenBank/DDBJ whole genome shotgun (WGS) entry which is preliminary data.</text>
</comment>
<sequence length="392" mass="46256">MDTMVHTCSHSNGSPLFIICKNIYEFELINEVRKSSNWLMPHNYKVENILKVYHTILSIESLKFETYISCFILGYSGHYNINYIFHHSVENIYHIKLKNHLRSKSFFVYNVNYSISEVHSIPTVQQSVTHLTTLFNIQLSNVTSILLLGEADNFKNKFILYAKNVILSECEQLTIREMDILLTELTQVYLPIRYTRMNNLIRIFRYIVFTKHKQYNIFDTVLQKYWKTFTWLLTYPNKANSTSIFPGSKFFKTIVHCEDFLSLYDFYRGDNSHRREWSQIKSSNVQQSSIEQSTNITFLMFIDILLPSTGSFASRIKLQIFSAMVLYTCTPPPPFEVLSKPLLLDEKKINAQWCSVIIYNNNIFLIRTITLQQIRINHIYRLATRRGDKNEK</sequence>
<dbReference type="Proteomes" id="UP000475862">
    <property type="component" value="Unassembled WGS sequence"/>
</dbReference>
<dbReference type="AlphaFoldDB" id="A0A6G0TJN1"/>
<evidence type="ECO:0000313" key="1">
    <source>
        <dbReference type="EMBL" id="KAE9533000.1"/>
    </source>
</evidence>
<organism evidence="1 2">
    <name type="scientific">Aphis glycines</name>
    <name type="common">Soybean aphid</name>
    <dbReference type="NCBI Taxonomy" id="307491"/>
    <lineage>
        <taxon>Eukaryota</taxon>
        <taxon>Metazoa</taxon>
        <taxon>Ecdysozoa</taxon>
        <taxon>Arthropoda</taxon>
        <taxon>Hexapoda</taxon>
        <taxon>Insecta</taxon>
        <taxon>Pterygota</taxon>
        <taxon>Neoptera</taxon>
        <taxon>Paraneoptera</taxon>
        <taxon>Hemiptera</taxon>
        <taxon>Sternorrhyncha</taxon>
        <taxon>Aphidomorpha</taxon>
        <taxon>Aphidoidea</taxon>
        <taxon>Aphididae</taxon>
        <taxon>Aphidini</taxon>
        <taxon>Aphis</taxon>
        <taxon>Aphis</taxon>
    </lineage>
</organism>
<evidence type="ECO:0000313" key="2">
    <source>
        <dbReference type="Proteomes" id="UP000475862"/>
    </source>
</evidence>
<reference evidence="1 2" key="1">
    <citation type="submission" date="2019-08" db="EMBL/GenBank/DDBJ databases">
        <title>The genome of the soybean aphid Biotype 1, its phylome, world population structure and adaptation to the North American continent.</title>
        <authorList>
            <person name="Giordano R."/>
            <person name="Donthu R.K."/>
            <person name="Hernandez A.G."/>
            <person name="Wright C.L."/>
            <person name="Zimin A.V."/>
        </authorList>
    </citation>
    <scope>NUCLEOTIDE SEQUENCE [LARGE SCALE GENOMIC DNA]</scope>
    <source>
        <tissue evidence="1">Whole aphids</tissue>
    </source>
</reference>
<keyword evidence="2" id="KW-1185">Reference proteome</keyword>
<dbReference type="EMBL" id="VYZN01000037">
    <property type="protein sequence ID" value="KAE9533000.1"/>
    <property type="molecule type" value="Genomic_DNA"/>
</dbReference>
<gene>
    <name evidence="1" type="ORF">AGLY_009428</name>
</gene>
<accession>A0A6G0TJN1</accession>
<name>A0A6G0TJN1_APHGL</name>
<proteinExistence type="predicted"/>
<protein>
    <submittedName>
        <fullName evidence="1">Uncharacterized protein</fullName>
    </submittedName>
</protein>